<dbReference type="AlphaFoldDB" id="A0A0E9SFN3"/>
<protein>
    <submittedName>
        <fullName evidence="1">Uncharacterized protein</fullName>
    </submittedName>
</protein>
<accession>A0A0E9SFN3</accession>
<proteinExistence type="predicted"/>
<reference evidence="1" key="2">
    <citation type="journal article" date="2015" name="Fish Shellfish Immunol.">
        <title>Early steps in the European eel (Anguilla anguilla)-Vibrio vulnificus interaction in the gills: Role of the RtxA13 toxin.</title>
        <authorList>
            <person name="Callol A."/>
            <person name="Pajuelo D."/>
            <person name="Ebbesson L."/>
            <person name="Teles M."/>
            <person name="MacKenzie S."/>
            <person name="Amaro C."/>
        </authorList>
    </citation>
    <scope>NUCLEOTIDE SEQUENCE</scope>
</reference>
<organism evidence="1">
    <name type="scientific">Anguilla anguilla</name>
    <name type="common">European freshwater eel</name>
    <name type="synonym">Muraena anguilla</name>
    <dbReference type="NCBI Taxonomy" id="7936"/>
    <lineage>
        <taxon>Eukaryota</taxon>
        <taxon>Metazoa</taxon>
        <taxon>Chordata</taxon>
        <taxon>Craniata</taxon>
        <taxon>Vertebrata</taxon>
        <taxon>Euteleostomi</taxon>
        <taxon>Actinopterygii</taxon>
        <taxon>Neopterygii</taxon>
        <taxon>Teleostei</taxon>
        <taxon>Anguilliformes</taxon>
        <taxon>Anguillidae</taxon>
        <taxon>Anguilla</taxon>
    </lineage>
</organism>
<dbReference type="EMBL" id="GBXM01068378">
    <property type="protein sequence ID" value="JAH40199.1"/>
    <property type="molecule type" value="Transcribed_RNA"/>
</dbReference>
<reference evidence="1" key="1">
    <citation type="submission" date="2014-11" db="EMBL/GenBank/DDBJ databases">
        <authorList>
            <person name="Amaro Gonzalez C."/>
        </authorList>
    </citation>
    <scope>NUCLEOTIDE SEQUENCE</scope>
</reference>
<name>A0A0E9SFN3_ANGAN</name>
<sequence length="35" mass="4270">MQRLSIKSNKQESGLMFFLFQDKIYSKIIRIFKKC</sequence>
<evidence type="ECO:0000313" key="1">
    <source>
        <dbReference type="EMBL" id="JAH40199.1"/>
    </source>
</evidence>